<evidence type="ECO:0000313" key="2">
    <source>
        <dbReference type="EMBL" id="KON89008.1"/>
    </source>
</evidence>
<gene>
    <name evidence="2" type="ORF">AF332_20915</name>
</gene>
<feature type="domain" description="VOC" evidence="1">
    <location>
        <begin position="222"/>
        <end position="346"/>
    </location>
</feature>
<name>A0A0M0GGX2_SPOGL</name>
<dbReference type="EMBL" id="LGUF01000007">
    <property type="protein sequence ID" value="KON89008.1"/>
    <property type="molecule type" value="Genomic_DNA"/>
</dbReference>
<dbReference type="PANTHER" id="PTHR36113">
    <property type="entry name" value="LYASE, PUTATIVE-RELATED-RELATED"/>
    <property type="match status" value="1"/>
</dbReference>
<dbReference type="InterPro" id="IPR058998">
    <property type="entry name" value="YycE-like_N"/>
</dbReference>
<feature type="domain" description="VOC" evidence="1">
    <location>
        <begin position="2"/>
        <end position="112"/>
    </location>
</feature>
<keyword evidence="3" id="KW-1185">Reference proteome</keyword>
<accession>A0A0M0GGX2</accession>
<dbReference type="InterPro" id="IPR004360">
    <property type="entry name" value="Glyas_Fos-R_dOase_dom"/>
</dbReference>
<dbReference type="InterPro" id="IPR029068">
    <property type="entry name" value="Glyas_Bleomycin-R_OHBP_Dase"/>
</dbReference>
<dbReference type="InterPro" id="IPR051332">
    <property type="entry name" value="Fosfomycin_Res_Enzymes"/>
</dbReference>
<dbReference type="PANTHER" id="PTHR36113:SF3">
    <property type="entry name" value="SLL5075 PROTEIN"/>
    <property type="match status" value="1"/>
</dbReference>
<dbReference type="PROSITE" id="PS51819">
    <property type="entry name" value="VOC"/>
    <property type="match status" value="2"/>
</dbReference>
<dbReference type="SUPFAM" id="SSF54593">
    <property type="entry name" value="Glyoxalase/Bleomycin resistance protein/Dihydroxybiphenyl dioxygenase"/>
    <property type="match status" value="2"/>
</dbReference>
<dbReference type="Pfam" id="PF22659">
    <property type="entry name" value="YycE-like_C"/>
    <property type="match status" value="1"/>
</dbReference>
<dbReference type="Pfam" id="PF22658">
    <property type="entry name" value="YycE-like_N"/>
    <property type="match status" value="1"/>
</dbReference>
<dbReference type="CDD" id="cd06587">
    <property type="entry name" value="VOC"/>
    <property type="match status" value="1"/>
</dbReference>
<evidence type="ECO:0000313" key="3">
    <source>
        <dbReference type="Proteomes" id="UP000037109"/>
    </source>
</evidence>
<dbReference type="AlphaFoldDB" id="A0A0M0GGX2"/>
<dbReference type="OrthoDB" id="8018325at2"/>
<dbReference type="STRING" id="1459.AF332_20915"/>
<comment type="caution">
    <text evidence="2">The sequence shown here is derived from an EMBL/GenBank/DDBJ whole genome shotgun (WGS) entry which is preliminary data.</text>
</comment>
<evidence type="ECO:0000259" key="1">
    <source>
        <dbReference type="PROSITE" id="PS51819"/>
    </source>
</evidence>
<dbReference type="InterPro" id="IPR037523">
    <property type="entry name" value="VOC_core"/>
</dbReference>
<dbReference type="Gene3D" id="3.10.180.10">
    <property type="entry name" value="2,3-Dihydroxybiphenyl 1,2-Dioxygenase, domain 1"/>
    <property type="match status" value="2"/>
</dbReference>
<proteinExistence type="predicted"/>
<organism evidence="2 3">
    <name type="scientific">Sporosarcina globispora</name>
    <name type="common">Bacillus globisporus</name>
    <dbReference type="NCBI Taxonomy" id="1459"/>
    <lineage>
        <taxon>Bacteria</taxon>
        <taxon>Bacillati</taxon>
        <taxon>Bacillota</taxon>
        <taxon>Bacilli</taxon>
        <taxon>Bacillales</taxon>
        <taxon>Caryophanaceae</taxon>
        <taxon>Sporosarcina</taxon>
    </lineage>
</organism>
<dbReference type="Proteomes" id="UP000037109">
    <property type="component" value="Unassembled WGS sequence"/>
</dbReference>
<sequence>MKIYQLNLKCHDLDRMKDFYTNVLEMELLTETESYFTIMAGSTKLFFEKDASIPFYHVCFRTNAGYFDHIYQKLGAESVLLPNESGEYSMFWKGKQAYFMDPDGNILEILERPLDGVKKEGLRWHDVGEIGIPVRNVAAMEQDLEQFLYNQQMDSSETFAFYGDREGVFVLVKEGRNWYPTERAAVISPIKIFASGPRDARLHHQEYPYEVIVRKEWEGSVPAVQFRIARPTNQLDKLIAFYEKGLGLKRVGEFWHHEGYDGIMIGLPDSQYHLEFTQSKEKMELPQPTKEHLLVFYVADRFERDKITERLAAFGYLETEPENPYWGRGGVTIEDPDGWPVVLMNTAGI</sequence>
<protein>
    <recommendedName>
        <fullName evidence="1">VOC domain-containing protein</fullName>
    </recommendedName>
</protein>
<dbReference type="InterPro" id="IPR058997">
    <property type="entry name" value="YycE-like_C"/>
</dbReference>
<reference evidence="3" key="1">
    <citation type="submission" date="2015-07" db="EMBL/GenBank/DDBJ databases">
        <title>Fjat-10036 dsm4.</title>
        <authorList>
            <person name="Liu B."/>
            <person name="Wang J."/>
            <person name="Zhu Y."/>
            <person name="Liu G."/>
            <person name="Chen Q."/>
            <person name="Chen Z."/>
            <person name="Lan J."/>
            <person name="Che J."/>
            <person name="Ge C."/>
            <person name="Shi H."/>
            <person name="Pan Z."/>
            <person name="Liu X."/>
        </authorList>
    </citation>
    <scope>NUCLEOTIDE SEQUENCE [LARGE SCALE GENOMIC DNA]</scope>
    <source>
        <strain evidence="3">DSM 4</strain>
    </source>
</reference>
<dbReference type="PATRIC" id="fig|1459.3.peg.4619"/>
<dbReference type="Pfam" id="PF00903">
    <property type="entry name" value="Glyoxalase"/>
    <property type="match status" value="1"/>
</dbReference>